<proteinExistence type="predicted"/>
<dbReference type="AlphaFoldDB" id="A0A0E9REE6"/>
<sequence length="38" mass="3702">MLSFSGAAELQHGGGGASGCCKAVILRNDPGHLLCCAG</sequence>
<name>A0A0E9REE6_ANGAN</name>
<reference evidence="1" key="2">
    <citation type="journal article" date="2015" name="Fish Shellfish Immunol.">
        <title>Early steps in the European eel (Anguilla anguilla)-Vibrio vulnificus interaction in the gills: Role of the RtxA13 toxin.</title>
        <authorList>
            <person name="Callol A."/>
            <person name="Pajuelo D."/>
            <person name="Ebbesson L."/>
            <person name="Teles M."/>
            <person name="MacKenzie S."/>
            <person name="Amaro C."/>
        </authorList>
    </citation>
    <scope>NUCLEOTIDE SEQUENCE</scope>
</reference>
<accession>A0A0E9REE6</accession>
<dbReference type="EMBL" id="GBXM01081061">
    <property type="protein sequence ID" value="JAH27516.1"/>
    <property type="molecule type" value="Transcribed_RNA"/>
</dbReference>
<protein>
    <submittedName>
        <fullName evidence="1">Uncharacterized protein</fullName>
    </submittedName>
</protein>
<reference evidence="1" key="1">
    <citation type="submission" date="2014-11" db="EMBL/GenBank/DDBJ databases">
        <authorList>
            <person name="Amaro Gonzalez C."/>
        </authorList>
    </citation>
    <scope>NUCLEOTIDE SEQUENCE</scope>
</reference>
<evidence type="ECO:0000313" key="1">
    <source>
        <dbReference type="EMBL" id="JAH27516.1"/>
    </source>
</evidence>
<organism evidence="1">
    <name type="scientific">Anguilla anguilla</name>
    <name type="common">European freshwater eel</name>
    <name type="synonym">Muraena anguilla</name>
    <dbReference type="NCBI Taxonomy" id="7936"/>
    <lineage>
        <taxon>Eukaryota</taxon>
        <taxon>Metazoa</taxon>
        <taxon>Chordata</taxon>
        <taxon>Craniata</taxon>
        <taxon>Vertebrata</taxon>
        <taxon>Euteleostomi</taxon>
        <taxon>Actinopterygii</taxon>
        <taxon>Neopterygii</taxon>
        <taxon>Teleostei</taxon>
        <taxon>Anguilliformes</taxon>
        <taxon>Anguillidae</taxon>
        <taxon>Anguilla</taxon>
    </lineage>
</organism>